<dbReference type="GO" id="GO:0007030">
    <property type="term" value="P:Golgi organization"/>
    <property type="evidence" value="ECO:0007669"/>
    <property type="project" value="TreeGrafter"/>
</dbReference>
<evidence type="ECO:0000256" key="1">
    <source>
        <dbReference type="ARBA" id="ARBA00004496"/>
    </source>
</evidence>
<proteinExistence type="predicted"/>
<dbReference type="Pfam" id="PF02759">
    <property type="entry name" value="RUN"/>
    <property type="match status" value="1"/>
</dbReference>
<dbReference type="GO" id="GO:0032418">
    <property type="term" value="P:lysosome localization"/>
    <property type="evidence" value="ECO:0007669"/>
    <property type="project" value="TreeGrafter"/>
</dbReference>
<dbReference type="InterPro" id="IPR057288">
    <property type="entry name" value="PH_PLEKHM2"/>
</dbReference>
<organism evidence="5 6">
    <name type="scientific">Paramuricea clavata</name>
    <name type="common">Red gorgonian</name>
    <name type="synonym">Violescent sea-whip</name>
    <dbReference type="NCBI Taxonomy" id="317549"/>
    <lineage>
        <taxon>Eukaryota</taxon>
        <taxon>Metazoa</taxon>
        <taxon>Cnidaria</taxon>
        <taxon>Anthozoa</taxon>
        <taxon>Octocorallia</taxon>
        <taxon>Malacalcyonacea</taxon>
        <taxon>Plexauridae</taxon>
        <taxon>Paramuricea</taxon>
    </lineage>
</organism>
<dbReference type="InterPro" id="IPR037213">
    <property type="entry name" value="Run_dom_sf"/>
</dbReference>
<dbReference type="InterPro" id="IPR047327">
    <property type="entry name" value="RUN_PLEKHM2"/>
</dbReference>
<dbReference type="Proteomes" id="UP001152795">
    <property type="component" value="Unassembled WGS sequence"/>
</dbReference>
<evidence type="ECO:0000313" key="5">
    <source>
        <dbReference type="EMBL" id="CAB4008207.1"/>
    </source>
</evidence>
<evidence type="ECO:0000256" key="2">
    <source>
        <dbReference type="ARBA" id="ARBA00004656"/>
    </source>
</evidence>
<sequence>LQLKQFNEAGNEQESAIKCNNVHVKCLFDVLDHLLLYGLKNPENGYWSFVCEFSHPEVKKDVDENPDVHSVFDKGRLWIYLALLDCLLGSYFRMFYENQKVPSKYYQRDSFIRDKERLGIIITLVAGLDLIRLSSELDLSFLGFRDFGLTNVIGNGSRSQNGNQDEDTIPMQSFPDREQNDINNRDVTTPPETENHGTILADEGVLDQTDDMRDHLEYDIIGIDDTDGGTGSKMLMSEGSYLDSVDWLSIKKPTLSENGTASHKGRSNCGDSFDEFCHNNDRKSTDSNDIINESTISLVEAELADDTLPKVNHNPVPAPQGFSLAEYEGIVLAGFPRRPGLSETLGTTSDIILKQPAIEKLSLSIFENKDEKFHRFVKGFTGFHYGQLHEVLLLLTNKAVYFLRQQTDVGFTIEHSINFQELKHIEIGVNCQHLAFVAKNEKYSFSTANEAVTRSLVSDISSLVLRGLSSSAQLTRLISSTAVQGQQAIKKWLRRQALQDQTLDMEVLCFSLVHWMCFSGPGSELDTVRYQIVKEGYLDCKSKYLGMVSHWETNYFALTGRGLFHYARQGDKEPKMIYELNASNCGGCRRVSDEQQKYAFEIISDDGQSVVILSTSTEDQTSDWITKLCQIVAGSSEFLYTTLCPAARALPCCAAVTKQHIVTFHAHINGDYRFLSSFFIQDITQILVDNEVRNYCILKFESDHEGMWFFSFATEYELSKFERVVAEAWKDNLQADLQFYIIGEGPTRQRARDMSQYNQTMLHGTS</sequence>
<comment type="subcellular location">
    <subcellularLocation>
        <location evidence="1">Cytoplasm</location>
    </subcellularLocation>
    <subcellularLocation>
        <location evidence="2">Lysosome membrane</location>
    </subcellularLocation>
</comment>
<evidence type="ECO:0000256" key="4">
    <source>
        <dbReference type="ARBA" id="ARBA00023228"/>
    </source>
</evidence>
<keyword evidence="4" id="KW-0458">Lysosome</keyword>
<dbReference type="PROSITE" id="PS50003">
    <property type="entry name" value="PH_DOMAIN"/>
    <property type="match status" value="1"/>
</dbReference>
<protein>
    <submittedName>
        <fullName evidence="5">Uncharacterized protein</fullName>
    </submittedName>
</protein>
<dbReference type="AlphaFoldDB" id="A0A7D9EH35"/>
<keyword evidence="6" id="KW-1185">Reference proteome</keyword>
<dbReference type="InterPro" id="IPR011993">
    <property type="entry name" value="PH-like_dom_sf"/>
</dbReference>
<dbReference type="Pfam" id="PF23142">
    <property type="entry name" value="PH_PLEKHM2"/>
    <property type="match status" value="1"/>
</dbReference>
<name>A0A7D9EH35_PARCT</name>
<dbReference type="GO" id="GO:0010008">
    <property type="term" value="C:endosome membrane"/>
    <property type="evidence" value="ECO:0007669"/>
    <property type="project" value="TreeGrafter"/>
</dbReference>
<dbReference type="Pfam" id="PF00169">
    <property type="entry name" value="PH"/>
    <property type="match status" value="1"/>
</dbReference>
<dbReference type="PROSITE" id="PS50826">
    <property type="entry name" value="RUN"/>
    <property type="match status" value="1"/>
</dbReference>
<evidence type="ECO:0000313" key="6">
    <source>
        <dbReference type="Proteomes" id="UP001152795"/>
    </source>
</evidence>
<dbReference type="Gene3D" id="2.30.29.30">
    <property type="entry name" value="Pleckstrin-homology domain (PH domain)/Phosphotyrosine-binding domain (PTB)"/>
    <property type="match status" value="1"/>
</dbReference>
<gene>
    <name evidence="5" type="ORF">PACLA_8A013305</name>
</gene>
<dbReference type="PANTHER" id="PTHR46556:SF1">
    <property type="entry name" value="PLECKSTRIN HOMOLOGY DOMAIN-CONTAINING FAMILY M MEMBER 2"/>
    <property type="match status" value="1"/>
</dbReference>
<dbReference type="InterPro" id="IPR001849">
    <property type="entry name" value="PH_domain"/>
</dbReference>
<dbReference type="GO" id="GO:0005765">
    <property type="term" value="C:lysosomal membrane"/>
    <property type="evidence" value="ECO:0007669"/>
    <property type="project" value="UniProtKB-SubCell"/>
</dbReference>
<dbReference type="EMBL" id="CACRXK020006056">
    <property type="protein sequence ID" value="CAB4008207.1"/>
    <property type="molecule type" value="Genomic_DNA"/>
</dbReference>
<dbReference type="OrthoDB" id="9983817at2759"/>
<dbReference type="InterPro" id="IPR053015">
    <property type="entry name" value="PH_domain-containing_M2"/>
</dbReference>
<dbReference type="InterPro" id="IPR004012">
    <property type="entry name" value="Run_dom"/>
</dbReference>
<keyword evidence="3" id="KW-0963">Cytoplasm</keyword>
<dbReference type="SMART" id="SM00233">
    <property type="entry name" value="PH"/>
    <property type="match status" value="1"/>
</dbReference>
<dbReference type="SUPFAM" id="SSF50729">
    <property type="entry name" value="PH domain-like"/>
    <property type="match status" value="1"/>
</dbReference>
<dbReference type="GO" id="GO:0032880">
    <property type="term" value="P:regulation of protein localization"/>
    <property type="evidence" value="ECO:0007669"/>
    <property type="project" value="TreeGrafter"/>
</dbReference>
<dbReference type="SUPFAM" id="SSF140741">
    <property type="entry name" value="RUN domain-like"/>
    <property type="match status" value="1"/>
</dbReference>
<reference evidence="5" key="1">
    <citation type="submission" date="2020-04" db="EMBL/GenBank/DDBJ databases">
        <authorList>
            <person name="Alioto T."/>
            <person name="Alioto T."/>
            <person name="Gomez Garrido J."/>
        </authorList>
    </citation>
    <scope>NUCLEOTIDE SEQUENCE</scope>
    <source>
        <strain evidence="5">A484AB</strain>
    </source>
</reference>
<dbReference type="GO" id="GO:0019894">
    <property type="term" value="F:kinesin binding"/>
    <property type="evidence" value="ECO:0007669"/>
    <property type="project" value="TreeGrafter"/>
</dbReference>
<dbReference type="PANTHER" id="PTHR46556">
    <property type="entry name" value="PLECKSTRIN HOMOLOGY DOMAIN-CONTAINING FAMILY M MEMBER 2"/>
    <property type="match status" value="1"/>
</dbReference>
<feature type="non-terminal residue" evidence="5">
    <location>
        <position position="766"/>
    </location>
</feature>
<accession>A0A7D9EH35</accession>
<dbReference type="CDD" id="cd17680">
    <property type="entry name" value="RUN_PLEKHM2"/>
    <property type="match status" value="1"/>
</dbReference>
<dbReference type="SMART" id="SM00593">
    <property type="entry name" value="RUN"/>
    <property type="match status" value="1"/>
</dbReference>
<dbReference type="Gene3D" id="1.20.58.900">
    <property type="match status" value="1"/>
</dbReference>
<comment type="caution">
    <text evidence="5">The sequence shown here is derived from an EMBL/GenBank/DDBJ whole genome shotgun (WGS) entry which is preliminary data.</text>
</comment>
<evidence type="ECO:0000256" key="3">
    <source>
        <dbReference type="ARBA" id="ARBA00022490"/>
    </source>
</evidence>